<reference evidence="1" key="1">
    <citation type="submission" date="2014-11" db="EMBL/GenBank/DDBJ databases">
        <authorList>
            <person name="Amaro Gonzalez C."/>
        </authorList>
    </citation>
    <scope>NUCLEOTIDE SEQUENCE</scope>
</reference>
<reference evidence="1" key="2">
    <citation type="journal article" date="2015" name="Fish Shellfish Immunol.">
        <title>Early steps in the European eel (Anguilla anguilla)-Vibrio vulnificus interaction in the gills: Role of the RtxA13 toxin.</title>
        <authorList>
            <person name="Callol A."/>
            <person name="Pajuelo D."/>
            <person name="Ebbesson L."/>
            <person name="Teles M."/>
            <person name="MacKenzie S."/>
            <person name="Amaro C."/>
        </authorList>
    </citation>
    <scope>NUCLEOTIDE SEQUENCE</scope>
</reference>
<dbReference type="AlphaFoldDB" id="A0A0E9TD60"/>
<protein>
    <submittedName>
        <fullName evidence="1">Uncharacterized protein</fullName>
    </submittedName>
</protein>
<proteinExistence type="predicted"/>
<evidence type="ECO:0000313" key="1">
    <source>
        <dbReference type="EMBL" id="JAH51639.1"/>
    </source>
</evidence>
<organism evidence="1">
    <name type="scientific">Anguilla anguilla</name>
    <name type="common">European freshwater eel</name>
    <name type="synonym">Muraena anguilla</name>
    <dbReference type="NCBI Taxonomy" id="7936"/>
    <lineage>
        <taxon>Eukaryota</taxon>
        <taxon>Metazoa</taxon>
        <taxon>Chordata</taxon>
        <taxon>Craniata</taxon>
        <taxon>Vertebrata</taxon>
        <taxon>Euteleostomi</taxon>
        <taxon>Actinopterygii</taxon>
        <taxon>Neopterygii</taxon>
        <taxon>Teleostei</taxon>
        <taxon>Anguilliformes</taxon>
        <taxon>Anguillidae</taxon>
        <taxon>Anguilla</taxon>
    </lineage>
</organism>
<name>A0A0E9TD60_ANGAN</name>
<accession>A0A0E9TD60</accession>
<sequence length="26" mass="3020">MCLHLLVICAFCSFSQLCLIKIFPLY</sequence>
<dbReference type="EMBL" id="GBXM01056938">
    <property type="protein sequence ID" value="JAH51639.1"/>
    <property type="molecule type" value="Transcribed_RNA"/>
</dbReference>